<evidence type="ECO:0000256" key="2">
    <source>
        <dbReference type="ARBA" id="ARBA00009993"/>
    </source>
</evidence>
<dbReference type="SMART" id="SM00512">
    <property type="entry name" value="Skp1"/>
    <property type="match status" value="1"/>
</dbReference>
<organism evidence="6 7">
    <name type="scientific">Wickerhamomyces pijperi</name>
    <name type="common">Yeast</name>
    <name type="synonym">Pichia pijperi</name>
    <dbReference type="NCBI Taxonomy" id="599730"/>
    <lineage>
        <taxon>Eukaryota</taxon>
        <taxon>Fungi</taxon>
        <taxon>Dikarya</taxon>
        <taxon>Ascomycota</taxon>
        <taxon>Saccharomycotina</taxon>
        <taxon>Saccharomycetes</taxon>
        <taxon>Phaffomycetales</taxon>
        <taxon>Wickerhamomycetaceae</taxon>
        <taxon>Wickerhamomyces</taxon>
    </lineage>
</organism>
<evidence type="ECO:0000256" key="4">
    <source>
        <dbReference type="ARBA" id="ARBA00023242"/>
    </source>
</evidence>
<evidence type="ECO:0000259" key="5">
    <source>
        <dbReference type="Pfam" id="PF03931"/>
    </source>
</evidence>
<dbReference type="FunFam" id="3.30.710.10:FF:000035">
    <property type="entry name" value="Elongin C transcription elongation factor"/>
    <property type="match status" value="1"/>
</dbReference>
<dbReference type="InterPro" id="IPR001232">
    <property type="entry name" value="SKP1-like"/>
</dbReference>
<dbReference type="EMBL" id="JAEUBG010004417">
    <property type="protein sequence ID" value="KAH3681430.1"/>
    <property type="molecule type" value="Genomic_DNA"/>
</dbReference>
<dbReference type="AlphaFoldDB" id="A0A9P8Q1D4"/>
<dbReference type="GO" id="GO:0006511">
    <property type="term" value="P:ubiquitin-dependent protein catabolic process"/>
    <property type="evidence" value="ECO:0007669"/>
    <property type="project" value="InterPro"/>
</dbReference>
<keyword evidence="7" id="KW-1185">Reference proteome</keyword>
<dbReference type="SUPFAM" id="SSF54695">
    <property type="entry name" value="POZ domain"/>
    <property type="match status" value="1"/>
</dbReference>
<comment type="subcellular location">
    <subcellularLocation>
        <location evidence="1">Nucleus</location>
    </subcellularLocation>
</comment>
<dbReference type="PANTHER" id="PTHR20648">
    <property type="entry name" value="ELONGIN-C"/>
    <property type="match status" value="1"/>
</dbReference>
<dbReference type="InterPro" id="IPR016073">
    <property type="entry name" value="Skp1_comp_POZ"/>
</dbReference>
<dbReference type="InterPro" id="IPR039948">
    <property type="entry name" value="ELC1"/>
</dbReference>
<evidence type="ECO:0000256" key="1">
    <source>
        <dbReference type="ARBA" id="ARBA00004123"/>
    </source>
</evidence>
<dbReference type="Proteomes" id="UP000774326">
    <property type="component" value="Unassembled WGS sequence"/>
</dbReference>
<evidence type="ECO:0000313" key="7">
    <source>
        <dbReference type="Proteomes" id="UP000774326"/>
    </source>
</evidence>
<evidence type="ECO:0000313" key="6">
    <source>
        <dbReference type="EMBL" id="KAH3681430.1"/>
    </source>
</evidence>
<dbReference type="Pfam" id="PF03931">
    <property type="entry name" value="Skp1_POZ"/>
    <property type="match status" value="1"/>
</dbReference>
<reference evidence="6" key="2">
    <citation type="submission" date="2021-01" db="EMBL/GenBank/DDBJ databases">
        <authorList>
            <person name="Schikora-Tamarit M.A."/>
        </authorList>
    </citation>
    <scope>NUCLEOTIDE SEQUENCE</scope>
    <source>
        <strain evidence="6">CBS2887</strain>
    </source>
</reference>
<comment type="caution">
    <text evidence="6">The sequence shown here is derived from an EMBL/GenBank/DDBJ whole genome shotgun (WGS) entry which is preliminary data.</text>
</comment>
<evidence type="ECO:0000256" key="3">
    <source>
        <dbReference type="ARBA" id="ARBA00021347"/>
    </source>
</evidence>
<proteinExistence type="inferred from homology"/>
<sequence length="100" mass="11672">MPSKYIKLITHDKHQFIISRDSANVSQTIKAMLETSMFKESSTNKIQLEENALIMNKICEYFYYNLKYNSNNDEDGDIPEFEIPTEMALELLVASDYFNC</sequence>
<gene>
    <name evidence="6" type="ORF">WICPIJ_007587</name>
</gene>
<dbReference type="OrthoDB" id="249087at2759"/>
<dbReference type="CDD" id="cd18321">
    <property type="entry name" value="BTB_POZ_EloC"/>
    <property type="match status" value="1"/>
</dbReference>
<dbReference type="GO" id="GO:0005634">
    <property type="term" value="C:nucleus"/>
    <property type="evidence" value="ECO:0007669"/>
    <property type="project" value="UniProtKB-SubCell"/>
</dbReference>
<protein>
    <recommendedName>
        <fullName evidence="3">Elongin-C</fullName>
    </recommendedName>
</protein>
<name>A0A9P8Q1D4_WICPI</name>
<dbReference type="InterPro" id="IPR011333">
    <property type="entry name" value="SKP1/BTB/POZ_sf"/>
</dbReference>
<comment type="similarity">
    <text evidence="2">Belongs to the SKP1 family.</text>
</comment>
<accession>A0A9P8Q1D4</accession>
<reference evidence="6" key="1">
    <citation type="journal article" date="2021" name="Open Biol.">
        <title>Shared evolutionary footprints suggest mitochondrial oxidative damage underlies multiple complex I losses in fungi.</title>
        <authorList>
            <person name="Schikora-Tamarit M.A."/>
            <person name="Marcet-Houben M."/>
            <person name="Nosek J."/>
            <person name="Gabaldon T."/>
        </authorList>
    </citation>
    <scope>NUCLEOTIDE SEQUENCE</scope>
    <source>
        <strain evidence="6">CBS2887</strain>
    </source>
</reference>
<feature type="domain" description="SKP1 component POZ" evidence="5">
    <location>
        <begin position="5"/>
        <end position="66"/>
    </location>
</feature>
<keyword evidence="4" id="KW-0539">Nucleus</keyword>
<dbReference type="Gene3D" id="3.30.710.10">
    <property type="entry name" value="Potassium Channel Kv1.1, Chain A"/>
    <property type="match status" value="1"/>
</dbReference>